<evidence type="ECO:0000256" key="1">
    <source>
        <dbReference type="ARBA" id="ARBA00003566"/>
    </source>
</evidence>
<keyword evidence="11" id="KW-1185">Reference proteome</keyword>
<comment type="caution">
    <text evidence="9">Lacks conserved residue(s) required for the propagation of feature annotation.</text>
</comment>
<evidence type="ECO:0000256" key="9">
    <source>
        <dbReference type="RuleBase" id="RU363111"/>
    </source>
</evidence>
<keyword evidence="4 9" id="KW-0812">Transmembrane</keyword>
<evidence type="ECO:0000256" key="6">
    <source>
        <dbReference type="ARBA" id="ARBA00022989"/>
    </source>
</evidence>
<evidence type="ECO:0000313" key="11">
    <source>
        <dbReference type="Proteomes" id="UP001214576"/>
    </source>
</evidence>
<keyword evidence="7 9" id="KW-0472">Membrane</keyword>
<evidence type="ECO:0000256" key="7">
    <source>
        <dbReference type="ARBA" id="ARBA00023136"/>
    </source>
</evidence>
<dbReference type="InterPro" id="IPR007305">
    <property type="entry name" value="Vesicle_transpt_Got1/SFT2"/>
</dbReference>
<keyword evidence="3 9" id="KW-0813">Transport</keyword>
<evidence type="ECO:0000256" key="8">
    <source>
        <dbReference type="ARBA" id="ARBA00025800"/>
    </source>
</evidence>
<dbReference type="EMBL" id="JAKZEL010000024">
    <property type="protein sequence ID" value="KAI4530966.1"/>
    <property type="molecule type" value="Genomic_DNA"/>
</dbReference>
<feature type="transmembrane region" description="Helical" evidence="9">
    <location>
        <begin position="36"/>
        <end position="57"/>
    </location>
</feature>
<accession>A0AAD4Y2G9</accession>
<dbReference type="Proteomes" id="UP001214576">
    <property type="component" value="Unassembled WGS sequence"/>
</dbReference>
<dbReference type="GO" id="GO:0016020">
    <property type="term" value="C:membrane"/>
    <property type="evidence" value="ECO:0007669"/>
    <property type="project" value="UniProtKB-SubCell"/>
</dbReference>
<keyword evidence="6 9" id="KW-1133">Transmembrane helix</keyword>
<comment type="similarity">
    <text evidence="8 9">Belongs to the SFT2 family.</text>
</comment>
<dbReference type="GO" id="GO:0016192">
    <property type="term" value="P:vesicle-mediated transport"/>
    <property type="evidence" value="ECO:0007669"/>
    <property type="project" value="InterPro"/>
</dbReference>
<proteinExistence type="inferred from homology"/>
<name>A0AAD4Y2G9_OVIAM</name>
<evidence type="ECO:0000256" key="2">
    <source>
        <dbReference type="ARBA" id="ARBA00004141"/>
    </source>
</evidence>
<dbReference type="PANTHER" id="PTHR23137">
    <property type="entry name" value="VESICLE TRANSPORT PROTEIN-RELATED"/>
    <property type="match status" value="1"/>
</dbReference>
<comment type="function">
    <text evidence="1 9">May be involved in fusion of retrograde transport vesicles derived from an endocytic compartment with the Golgi complex.</text>
</comment>
<dbReference type="AlphaFoldDB" id="A0AAD4Y2G9"/>
<reference evidence="10" key="1">
    <citation type="submission" date="2022-03" db="EMBL/GenBank/DDBJ databases">
        <title>Genomic analyses of argali, domestic sheep and their hybrids provide insights into chromosomal evolution, heterosis and genetic basis of agronomic traits.</title>
        <authorList>
            <person name="Li M."/>
        </authorList>
    </citation>
    <scope>NUCLEOTIDE SEQUENCE</scope>
    <source>
        <strain evidence="10">CAU-MHL-2022a</strain>
        <tissue evidence="10">Skin</tissue>
    </source>
</reference>
<evidence type="ECO:0000313" key="10">
    <source>
        <dbReference type="EMBL" id="KAI4530966.1"/>
    </source>
</evidence>
<evidence type="ECO:0000256" key="4">
    <source>
        <dbReference type="ARBA" id="ARBA00022692"/>
    </source>
</evidence>
<feature type="transmembrane region" description="Helical" evidence="9">
    <location>
        <begin position="98"/>
        <end position="118"/>
    </location>
</feature>
<comment type="subcellular location">
    <subcellularLocation>
        <location evidence="2 9">Membrane</location>
        <topology evidence="2 9">Multi-pass membrane protein</topology>
    </subcellularLocation>
</comment>
<dbReference type="PANTHER" id="PTHR23137:SF24">
    <property type="entry name" value="VESICLE TRANSPORT PROTEIN SFT2A"/>
    <property type="match status" value="1"/>
</dbReference>
<protein>
    <recommendedName>
        <fullName evidence="9">Vesicle transport protein</fullName>
    </recommendedName>
</protein>
<organism evidence="10 11">
    <name type="scientific">Ovis ammon polii</name>
    <dbReference type="NCBI Taxonomy" id="230172"/>
    <lineage>
        <taxon>Eukaryota</taxon>
        <taxon>Metazoa</taxon>
        <taxon>Chordata</taxon>
        <taxon>Craniata</taxon>
        <taxon>Vertebrata</taxon>
        <taxon>Euteleostomi</taxon>
        <taxon>Mammalia</taxon>
        <taxon>Eutheria</taxon>
        <taxon>Laurasiatheria</taxon>
        <taxon>Artiodactyla</taxon>
        <taxon>Ruminantia</taxon>
        <taxon>Pecora</taxon>
        <taxon>Bovidae</taxon>
        <taxon>Caprinae</taxon>
        <taxon>Ovis</taxon>
    </lineage>
</organism>
<dbReference type="GO" id="GO:0005737">
    <property type="term" value="C:cytoplasm"/>
    <property type="evidence" value="ECO:0007669"/>
    <property type="project" value="UniProtKB-ARBA"/>
</dbReference>
<dbReference type="GO" id="GO:0012505">
    <property type="term" value="C:endomembrane system"/>
    <property type="evidence" value="ECO:0007669"/>
    <property type="project" value="UniProtKB-ARBA"/>
</dbReference>
<evidence type="ECO:0000256" key="3">
    <source>
        <dbReference type="ARBA" id="ARBA00022448"/>
    </source>
</evidence>
<evidence type="ECO:0000256" key="5">
    <source>
        <dbReference type="ARBA" id="ARBA00022927"/>
    </source>
</evidence>
<keyword evidence="5 9" id="KW-0653">Protein transport</keyword>
<feature type="transmembrane region" description="Helical" evidence="9">
    <location>
        <begin position="63"/>
        <end position="86"/>
    </location>
</feature>
<sequence>MEKLQRVLRGQDDEEQGLTAQVLDASTVSFNTRLKWFAICFLSGIFFSILGTGLLRLSGGIKLFAVFYTFGNIVALASTYFLMGPVKQLKKIFETTRLLATIIMHLCFVLTLCAALWWQKKGLAVLFCILQKIHYVPLIRSVRDDEILIIAKRK</sequence>
<gene>
    <name evidence="10" type="ORF">MG293_018824</name>
</gene>
<dbReference type="InterPro" id="IPR011691">
    <property type="entry name" value="Vesicle_transpt_SFT2"/>
</dbReference>
<dbReference type="Pfam" id="PF04178">
    <property type="entry name" value="Got1"/>
    <property type="match status" value="1"/>
</dbReference>
<dbReference type="GO" id="GO:0015031">
    <property type="term" value="P:protein transport"/>
    <property type="evidence" value="ECO:0007669"/>
    <property type="project" value="UniProtKB-KW"/>
</dbReference>
<comment type="caution">
    <text evidence="10">The sequence shown here is derived from an EMBL/GenBank/DDBJ whole genome shotgun (WGS) entry which is preliminary data.</text>
</comment>